<dbReference type="CDD" id="cd03811">
    <property type="entry name" value="GT4_GT28_WabH-like"/>
    <property type="match status" value="1"/>
</dbReference>
<dbReference type="Gene3D" id="3.40.50.2000">
    <property type="entry name" value="Glycogen Phosphorylase B"/>
    <property type="match status" value="2"/>
</dbReference>
<dbReference type="Proteomes" id="UP000181790">
    <property type="component" value="Unassembled WGS sequence"/>
</dbReference>
<dbReference type="EMBL" id="MORL01000009">
    <property type="protein sequence ID" value="OIN57794.1"/>
    <property type="molecule type" value="Genomic_DNA"/>
</dbReference>
<dbReference type="Pfam" id="PF13439">
    <property type="entry name" value="Glyco_transf_4"/>
    <property type="match status" value="1"/>
</dbReference>
<accession>A0A1S2VGF0</accession>
<dbReference type="SUPFAM" id="SSF53756">
    <property type="entry name" value="UDP-Glycosyltransferase/glycogen phosphorylase"/>
    <property type="match status" value="1"/>
</dbReference>
<dbReference type="InterPro" id="IPR028098">
    <property type="entry name" value="Glyco_trans_4-like_N"/>
</dbReference>
<protein>
    <recommendedName>
        <fullName evidence="5">Glycosyltransferase</fullName>
    </recommendedName>
</protein>
<dbReference type="Pfam" id="PF00534">
    <property type="entry name" value="Glycos_transf_1"/>
    <property type="match status" value="1"/>
</dbReference>
<dbReference type="PANTHER" id="PTHR12526">
    <property type="entry name" value="GLYCOSYLTRANSFERASE"/>
    <property type="match status" value="1"/>
</dbReference>
<evidence type="ECO:0008006" key="5">
    <source>
        <dbReference type="Google" id="ProtNLM"/>
    </source>
</evidence>
<evidence type="ECO:0000313" key="4">
    <source>
        <dbReference type="Proteomes" id="UP000181790"/>
    </source>
</evidence>
<evidence type="ECO:0000259" key="2">
    <source>
        <dbReference type="Pfam" id="PF13439"/>
    </source>
</evidence>
<feature type="domain" description="Glycosyltransferase subfamily 4-like N-terminal" evidence="2">
    <location>
        <begin position="13"/>
        <end position="151"/>
    </location>
</feature>
<name>A0A1S2VGF0_9BACT</name>
<dbReference type="RefSeq" id="WP_071504382.1">
    <property type="nucleotide sequence ID" value="NZ_MORL01000009.1"/>
</dbReference>
<evidence type="ECO:0000313" key="3">
    <source>
        <dbReference type="EMBL" id="OIN57794.1"/>
    </source>
</evidence>
<gene>
    <name evidence="3" type="ORF">BLX24_16975</name>
</gene>
<dbReference type="OrthoDB" id="9792322at2"/>
<feature type="domain" description="Glycosyl transferase family 1" evidence="1">
    <location>
        <begin position="168"/>
        <end position="307"/>
    </location>
</feature>
<dbReference type="InterPro" id="IPR001296">
    <property type="entry name" value="Glyco_trans_1"/>
</dbReference>
<dbReference type="AlphaFoldDB" id="A0A1S2VGF0"/>
<organism evidence="3 4">
    <name type="scientific">Arsenicibacter rosenii</name>
    <dbReference type="NCBI Taxonomy" id="1750698"/>
    <lineage>
        <taxon>Bacteria</taxon>
        <taxon>Pseudomonadati</taxon>
        <taxon>Bacteroidota</taxon>
        <taxon>Cytophagia</taxon>
        <taxon>Cytophagales</taxon>
        <taxon>Spirosomataceae</taxon>
        <taxon>Arsenicibacter</taxon>
    </lineage>
</organism>
<dbReference type="GO" id="GO:0016757">
    <property type="term" value="F:glycosyltransferase activity"/>
    <property type="evidence" value="ECO:0007669"/>
    <property type="project" value="InterPro"/>
</dbReference>
<evidence type="ECO:0000259" key="1">
    <source>
        <dbReference type="Pfam" id="PF00534"/>
    </source>
</evidence>
<keyword evidence="4" id="KW-1185">Reference proteome</keyword>
<reference evidence="3 4" key="1">
    <citation type="submission" date="2016-10" db="EMBL/GenBank/DDBJ databases">
        <title>Arsenicibacter rosenii gen. nov., sp. nov., an efficient arsenic-methylating bacterium isolated from an arsenic-contaminated paddy soil.</title>
        <authorList>
            <person name="Huang K."/>
        </authorList>
    </citation>
    <scope>NUCLEOTIDE SEQUENCE [LARGE SCALE GENOMIC DNA]</scope>
    <source>
        <strain evidence="3 4">SM-1</strain>
    </source>
</reference>
<sequence>MKIAHLTFSFETGGLQTMLIDILNEQCQQHEVSLIIINDFYEQALIDEIDTRVRVFCLNRKPGSRNPITLLKLNGLLYRLDPWVVHCHNNELIGLLTPHWYSTCLTVHDVNYPNRYFRKYDKVFAISEAVANDLRQRTAVAPVVIHNGINIRHIPVRDPYRFSPVFRIVQIGRLMHSKKGQDILLQAVAMLVHQQGMCRLRLDIIGEGDSLDYLKELVSSLDIAPYVSFLGLRSREFIYAQFRSYDLLVQPSLYEGFGLTVAEAMAAGVPVLVSDIEGPMEIIKQGVFGWHFPAGDAAACARQIAHIQAVYETEACRQKIRFAQEHARKAFSITQTARQYVMSY</sequence>
<comment type="caution">
    <text evidence="3">The sequence shown here is derived from an EMBL/GenBank/DDBJ whole genome shotgun (WGS) entry which is preliminary data.</text>
</comment>
<proteinExistence type="predicted"/>
<dbReference type="PANTHER" id="PTHR12526:SF638">
    <property type="entry name" value="SPORE COAT PROTEIN SA"/>
    <property type="match status" value="1"/>
</dbReference>